<dbReference type="RefSeq" id="WP_038145176.1">
    <property type="nucleotide sequence ID" value="NZ_AQRC01000005.1"/>
</dbReference>
<dbReference type="InterPro" id="IPR025711">
    <property type="entry name" value="PepSY"/>
</dbReference>
<comment type="caution">
    <text evidence="3">The sequence shown here is derived from an EMBL/GenBank/DDBJ whole genome shotgun (WGS) entry which is preliminary data.</text>
</comment>
<proteinExistence type="predicted"/>
<gene>
    <name evidence="3" type="ORF">DW2_07662</name>
</gene>
<dbReference type="EMBL" id="AQRC01000005">
    <property type="protein sequence ID" value="KFE35288.1"/>
    <property type="molecule type" value="Genomic_DNA"/>
</dbReference>
<evidence type="ECO:0000313" key="4">
    <source>
        <dbReference type="Proteomes" id="UP000028607"/>
    </source>
</evidence>
<protein>
    <recommendedName>
        <fullName evidence="2">PepSY domain-containing protein</fullName>
    </recommendedName>
</protein>
<feature type="domain" description="PepSY" evidence="2">
    <location>
        <begin position="8"/>
        <end position="75"/>
    </location>
</feature>
<feature type="chain" id="PRO_5001797599" description="PepSY domain-containing protein" evidence="1">
    <location>
        <begin position="24"/>
        <end position="84"/>
    </location>
</feature>
<dbReference type="Proteomes" id="UP000028607">
    <property type="component" value="Unassembled WGS sequence"/>
</dbReference>
<keyword evidence="1" id="KW-0732">Signal</keyword>
<reference evidence="4" key="1">
    <citation type="submission" date="2013-04" db="EMBL/GenBank/DDBJ databases">
        <title>Thioclava sp. 13D2W-2 Genome Sequencing.</title>
        <authorList>
            <person name="Lai Q."/>
            <person name="Li G."/>
            <person name="Shao Z."/>
        </authorList>
    </citation>
    <scope>NUCLEOTIDE SEQUENCE [LARGE SCALE GENOMIC DNA]</scope>
    <source>
        <strain evidence="4">13D2W-2</strain>
    </source>
</reference>
<evidence type="ECO:0000259" key="2">
    <source>
        <dbReference type="Pfam" id="PF13670"/>
    </source>
</evidence>
<keyword evidence="4" id="KW-1185">Reference proteome</keyword>
<sequence length="84" mass="9104">MKKLTLIAVSTAIAATAALPALAESAVAAGTAKTLKTQLTKQGYEVRRMEMDKGLIEVYALKNGKRMELFFDKSLKQVKGQDSD</sequence>
<dbReference type="STRING" id="1317124.DW2_07662"/>
<dbReference type="eggNOG" id="ENOG5033DVM">
    <property type="taxonomic scope" value="Bacteria"/>
</dbReference>
<name>A0A085TX41_9RHOB</name>
<evidence type="ECO:0000256" key="1">
    <source>
        <dbReference type="SAM" id="SignalP"/>
    </source>
</evidence>
<dbReference type="AlphaFoldDB" id="A0A085TX41"/>
<feature type="signal peptide" evidence="1">
    <location>
        <begin position="1"/>
        <end position="23"/>
    </location>
</feature>
<dbReference type="OrthoDB" id="7850927at2"/>
<dbReference type="PATRIC" id="fig|1317124.6.peg.1550"/>
<organism evidence="3 4">
    <name type="scientific">Thioclava atlantica</name>
    <dbReference type="NCBI Taxonomy" id="1317124"/>
    <lineage>
        <taxon>Bacteria</taxon>
        <taxon>Pseudomonadati</taxon>
        <taxon>Pseudomonadota</taxon>
        <taxon>Alphaproteobacteria</taxon>
        <taxon>Rhodobacterales</taxon>
        <taxon>Paracoccaceae</taxon>
        <taxon>Thioclava</taxon>
    </lineage>
</organism>
<dbReference type="Pfam" id="PF13670">
    <property type="entry name" value="PepSY_2"/>
    <property type="match status" value="1"/>
</dbReference>
<reference evidence="3 4" key="2">
    <citation type="journal article" date="2015" name="Antonie Van Leeuwenhoek">
        <title>Thioclava indica sp. nov., isolated from surface seawater of the Indian Ocean.</title>
        <authorList>
            <person name="Liu Y."/>
            <person name="Lai Q."/>
            <person name="Du J."/>
            <person name="Xu H."/>
            <person name="Jiang L."/>
            <person name="Shao Z."/>
        </authorList>
    </citation>
    <scope>NUCLEOTIDE SEQUENCE [LARGE SCALE GENOMIC DNA]</scope>
    <source>
        <strain evidence="3 4">13D2W-2</strain>
    </source>
</reference>
<accession>A0A085TX41</accession>
<evidence type="ECO:0000313" key="3">
    <source>
        <dbReference type="EMBL" id="KFE35288.1"/>
    </source>
</evidence>